<name>A0A3B4UDY8_SERDU</name>
<feature type="domain" description="Immunoglobulin" evidence="1">
    <location>
        <begin position="16"/>
        <end position="106"/>
    </location>
</feature>
<evidence type="ECO:0000313" key="3">
    <source>
        <dbReference type="Proteomes" id="UP000261420"/>
    </source>
</evidence>
<dbReference type="InterPro" id="IPR036179">
    <property type="entry name" value="Ig-like_dom_sf"/>
</dbReference>
<organism evidence="2 3">
    <name type="scientific">Seriola dumerili</name>
    <name type="common">Greater amberjack</name>
    <name type="synonym">Caranx dumerili</name>
    <dbReference type="NCBI Taxonomy" id="41447"/>
    <lineage>
        <taxon>Eukaryota</taxon>
        <taxon>Metazoa</taxon>
        <taxon>Chordata</taxon>
        <taxon>Craniata</taxon>
        <taxon>Vertebrata</taxon>
        <taxon>Euteleostomi</taxon>
        <taxon>Actinopterygii</taxon>
        <taxon>Neopterygii</taxon>
        <taxon>Teleostei</taxon>
        <taxon>Neoteleostei</taxon>
        <taxon>Acanthomorphata</taxon>
        <taxon>Carangaria</taxon>
        <taxon>Carangiformes</taxon>
        <taxon>Carangidae</taxon>
        <taxon>Seriola</taxon>
    </lineage>
</organism>
<dbReference type="InterPro" id="IPR013106">
    <property type="entry name" value="Ig_V-set"/>
</dbReference>
<dbReference type="SUPFAM" id="SSF48726">
    <property type="entry name" value="Immunoglobulin"/>
    <property type="match status" value="1"/>
</dbReference>
<sequence>MLHFLIILNSLCFAGTILKVSEEKQRVTLSCPRPVEGTVTWSREINGNKVDLLTADGDREIRHNDQRKRYSSQADKFKSLVILRAVVSDSGTYFCNNEAAAELTVIPSGNIRLYQRICVITDGTVPWFRHSSYRHPFTKHLCKTHTHTQIELHK</sequence>
<keyword evidence="3" id="KW-1185">Reference proteome</keyword>
<dbReference type="Gene3D" id="2.60.40.10">
    <property type="entry name" value="Immunoglobulins"/>
    <property type="match status" value="1"/>
</dbReference>
<evidence type="ECO:0000313" key="2">
    <source>
        <dbReference type="Ensembl" id="ENSSDUP00000016876.1"/>
    </source>
</evidence>
<accession>A0A3B4UDY8</accession>
<dbReference type="Pfam" id="PF07686">
    <property type="entry name" value="V-set"/>
    <property type="match status" value="1"/>
</dbReference>
<reference evidence="2" key="1">
    <citation type="submission" date="2025-08" db="UniProtKB">
        <authorList>
            <consortium name="Ensembl"/>
        </authorList>
    </citation>
    <scope>IDENTIFICATION</scope>
</reference>
<dbReference type="InterPro" id="IPR013783">
    <property type="entry name" value="Ig-like_fold"/>
</dbReference>
<protein>
    <recommendedName>
        <fullName evidence="1">Immunoglobulin domain-containing protein</fullName>
    </recommendedName>
</protein>
<dbReference type="SMART" id="SM00409">
    <property type="entry name" value="IG"/>
    <property type="match status" value="1"/>
</dbReference>
<dbReference type="InterPro" id="IPR003599">
    <property type="entry name" value="Ig_sub"/>
</dbReference>
<reference evidence="2" key="2">
    <citation type="submission" date="2025-09" db="UniProtKB">
        <authorList>
            <consortium name="Ensembl"/>
        </authorList>
    </citation>
    <scope>IDENTIFICATION</scope>
</reference>
<evidence type="ECO:0000259" key="1">
    <source>
        <dbReference type="SMART" id="SM00409"/>
    </source>
</evidence>
<dbReference type="GeneTree" id="ENSGT01120000276203"/>
<proteinExistence type="predicted"/>
<dbReference type="Proteomes" id="UP000261420">
    <property type="component" value="Unplaced"/>
</dbReference>
<dbReference type="AlphaFoldDB" id="A0A3B4UDY8"/>
<dbReference type="Ensembl" id="ENSSDUT00000017182.1">
    <property type="protein sequence ID" value="ENSSDUP00000016876.1"/>
    <property type="gene ID" value="ENSSDUG00000012319.1"/>
</dbReference>